<evidence type="ECO:0000313" key="13">
    <source>
        <dbReference type="WBParaSite" id="nOo.2.0.1.t01931-RA"/>
    </source>
</evidence>
<feature type="domain" description="G-protein coupled receptors family 1 profile" evidence="10">
    <location>
        <begin position="1"/>
        <end position="260"/>
    </location>
</feature>
<evidence type="ECO:0000256" key="5">
    <source>
        <dbReference type="ARBA" id="ARBA00023136"/>
    </source>
</evidence>
<dbReference type="InterPro" id="IPR017452">
    <property type="entry name" value="GPCR_Rhodpsn_7TM"/>
</dbReference>
<evidence type="ECO:0000256" key="1">
    <source>
        <dbReference type="ARBA" id="ARBA00004141"/>
    </source>
</evidence>
<evidence type="ECO:0000256" key="9">
    <source>
        <dbReference type="SAM" id="Phobius"/>
    </source>
</evidence>
<dbReference type="CDD" id="cd15203">
    <property type="entry name" value="7tmA_NPYR-like"/>
    <property type="match status" value="1"/>
</dbReference>
<feature type="transmembrane region" description="Helical" evidence="9">
    <location>
        <begin position="245"/>
        <end position="263"/>
    </location>
</feature>
<dbReference type="PANTHER" id="PTHR24235:SF23">
    <property type="entry name" value="G-PROTEIN COUPLED RECEPTORS FAMILY 1 PROFILE DOMAIN-CONTAINING PROTEIN"/>
    <property type="match status" value="1"/>
</dbReference>
<dbReference type="PROSITE" id="PS50262">
    <property type="entry name" value="G_PROTEIN_RECEP_F1_2"/>
    <property type="match status" value="1"/>
</dbReference>
<evidence type="ECO:0000313" key="12">
    <source>
        <dbReference type="Proteomes" id="UP000271087"/>
    </source>
</evidence>
<dbReference type="GO" id="GO:0008188">
    <property type="term" value="F:neuropeptide receptor activity"/>
    <property type="evidence" value="ECO:0007669"/>
    <property type="project" value="TreeGrafter"/>
</dbReference>
<feature type="transmembrane region" description="Helical" evidence="9">
    <location>
        <begin position="374"/>
        <end position="395"/>
    </location>
</feature>
<keyword evidence="5 9" id="KW-0472">Membrane</keyword>
<dbReference type="GO" id="GO:0005886">
    <property type="term" value="C:plasma membrane"/>
    <property type="evidence" value="ECO:0007669"/>
    <property type="project" value="TreeGrafter"/>
</dbReference>
<evidence type="ECO:0000256" key="6">
    <source>
        <dbReference type="ARBA" id="ARBA00023170"/>
    </source>
</evidence>
<proteinExistence type="inferred from homology"/>
<feature type="transmembrane region" description="Helical" evidence="9">
    <location>
        <begin position="20"/>
        <end position="41"/>
    </location>
</feature>
<feature type="transmembrane region" description="Helical" evidence="9">
    <location>
        <begin position="145"/>
        <end position="168"/>
    </location>
</feature>
<dbReference type="STRING" id="42157.A0A182E1T9"/>
<evidence type="ECO:0000313" key="11">
    <source>
        <dbReference type="EMBL" id="VDK65211.1"/>
    </source>
</evidence>
<gene>
    <name evidence="11" type="ORF">NOO_LOCUS1931</name>
</gene>
<evidence type="ECO:0000259" key="10">
    <source>
        <dbReference type="PROSITE" id="PS50262"/>
    </source>
</evidence>
<evidence type="ECO:0000256" key="8">
    <source>
        <dbReference type="RuleBase" id="RU000688"/>
    </source>
</evidence>
<dbReference type="Gene3D" id="1.20.1070.10">
    <property type="entry name" value="Rhodopsin 7-helix transmembrane proteins"/>
    <property type="match status" value="1"/>
</dbReference>
<dbReference type="Pfam" id="PF00001">
    <property type="entry name" value="7tm_1"/>
    <property type="match status" value="1"/>
</dbReference>
<dbReference type="Proteomes" id="UP000271087">
    <property type="component" value="Unassembled WGS sequence"/>
</dbReference>
<accession>A0A182E1T9</accession>
<dbReference type="WBParaSite" id="nOo.2.0.1.t01931-RA">
    <property type="protein sequence ID" value="nOo.2.0.1.t01931-RA"/>
    <property type="gene ID" value="nOo.2.0.1.g01931"/>
</dbReference>
<dbReference type="PANTHER" id="PTHR24235">
    <property type="entry name" value="NEUROPEPTIDE Y RECEPTOR"/>
    <property type="match status" value="1"/>
</dbReference>
<dbReference type="EMBL" id="UYRW01000272">
    <property type="protein sequence ID" value="VDK65211.1"/>
    <property type="molecule type" value="Genomic_DNA"/>
</dbReference>
<dbReference type="GO" id="GO:0042923">
    <property type="term" value="F:neuropeptide binding"/>
    <property type="evidence" value="ECO:0007669"/>
    <property type="project" value="TreeGrafter"/>
</dbReference>
<reference evidence="13" key="1">
    <citation type="submission" date="2016-06" db="UniProtKB">
        <authorList>
            <consortium name="WormBaseParasite"/>
        </authorList>
    </citation>
    <scope>IDENTIFICATION</scope>
</reference>
<keyword evidence="3 9" id="KW-1133">Transmembrane helix</keyword>
<keyword evidence="2 8" id="KW-0812">Transmembrane</keyword>
<keyword evidence="12" id="KW-1185">Reference proteome</keyword>
<evidence type="ECO:0000256" key="3">
    <source>
        <dbReference type="ARBA" id="ARBA00022989"/>
    </source>
</evidence>
<feature type="transmembrane region" description="Helical" evidence="9">
    <location>
        <begin position="94"/>
        <end position="113"/>
    </location>
</feature>
<sequence length="681" mass="77338">MFVGGIREISKYIYANKSVFTYLITFLQLLCITALPITPVLAFVKRWLFGALLCKLVPLCQGISGNYCLCFIAVDRYRSIVMPTREPWTTYHAYLLMAISWLTSATVSSPLFVTQQLQPLALENITLCGYFCGEYNWPEDNRIKLFYGSMLLVCQYLIPAIIMTFCYWKILQKVRADWIVAQHSMLTAAQQAQTAVRKRRVMYVLILMVVVFMASWLPLTIVNIFRDFGIEAFLDIQMYFKLLNVHAIAMTSIVWNPLLYFWMSKRHRKTFKEDMIGAGNYRRNNELKLMKRLCEPRSPQPGNHLYDQSDRHYRRGTLTDPTCITAETAFAHMHANCFLLVPLLPLYQSSLNQKIQLTTRISTTTLDMLKLPKLLLGILLSAMVTLATGQNPLILSVTCRNYGKVLLRGQLDDCVPENFRCFLRNPIVVNSTELICIMDNENAASKTPLVSCTVTGNVPLMKEKCSEEGDCHSVTVSCPVVKMNSDIINDNDVVEQEQNIIPEKTLPHPPHQPLSASDQFTSIIFQTPFNVLKNQKWIDGNSNRDSWKSCMPIDAACNIVGIATVSESSIACTVHKNEKLHDCMIIWKMDRQRCHDSNCLSIRLNCPVLEEYEMILPTQKSTTGVLGLVLSLAFFTGVIAACIGSYFQQVCLKTADIRNDENDDSDAKCYGNIIYPSYTNK</sequence>
<name>A0A182E1T9_ONCOC</name>
<protein>
    <submittedName>
        <fullName evidence="13">G_PROTEIN_RECEP_F1_2 domain-containing protein</fullName>
    </submittedName>
</protein>
<dbReference type="OrthoDB" id="10037617at2759"/>
<dbReference type="PRINTS" id="PR00237">
    <property type="entry name" value="GPCRRHODOPSN"/>
</dbReference>
<dbReference type="SUPFAM" id="SSF81321">
    <property type="entry name" value="Family A G protein-coupled receptor-like"/>
    <property type="match status" value="1"/>
</dbReference>
<comment type="subcellular location">
    <subcellularLocation>
        <location evidence="1">Membrane</location>
        <topology evidence="1">Multi-pass membrane protein</topology>
    </subcellularLocation>
</comment>
<dbReference type="InterPro" id="IPR000276">
    <property type="entry name" value="GPCR_Rhodpsn"/>
</dbReference>
<feature type="transmembrane region" description="Helical" evidence="9">
    <location>
        <begin position="625"/>
        <end position="647"/>
    </location>
</feature>
<keyword evidence="4 8" id="KW-0297">G-protein coupled receptor</keyword>
<dbReference type="PROSITE" id="PS00237">
    <property type="entry name" value="G_PROTEIN_RECEP_F1_1"/>
    <property type="match status" value="1"/>
</dbReference>
<feature type="transmembrane region" description="Helical" evidence="9">
    <location>
        <begin position="47"/>
        <end position="74"/>
    </location>
</feature>
<evidence type="ECO:0000256" key="4">
    <source>
        <dbReference type="ARBA" id="ARBA00023040"/>
    </source>
</evidence>
<keyword evidence="6 8" id="KW-0675">Receptor</keyword>
<dbReference type="GO" id="GO:0043005">
    <property type="term" value="C:neuron projection"/>
    <property type="evidence" value="ECO:0007669"/>
    <property type="project" value="TreeGrafter"/>
</dbReference>
<keyword evidence="7 8" id="KW-0807">Transducer</keyword>
<evidence type="ECO:0000256" key="7">
    <source>
        <dbReference type="ARBA" id="ARBA00023224"/>
    </source>
</evidence>
<feature type="transmembrane region" description="Helical" evidence="9">
    <location>
        <begin position="201"/>
        <end position="225"/>
    </location>
</feature>
<organism evidence="13">
    <name type="scientific">Onchocerca ochengi</name>
    <name type="common">Filarial nematode worm</name>
    <dbReference type="NCBI Taxonomy" id="42157"/>
    <lineage>
        <taxon>Eukaryota</taxon>
        <taxon>Metazoa</taxon>
        <taxon>Ecdysozoa</taxon>
        <taxon>Nematoda</taxon>
        <taxon>Chromadorea</taxon>
        <taxon>Rhabditida</taxon>
        <taxon>Spirurina</taxon>
        <taxon>Spiruromorpha</taxon>
        <taxon>Filarioidea</taxon>
        <taxon>Onchocercidae</taxon>
        <taxon>Onchocerca</taxon>
    </lineage>
</organism>
<comment type="similarity">
    <text evidence="8">Belongs to the G-protein coupled receptor 1 family.</text>
</comment>
<reference evidence="11 12" key="2">
    <citation type="submission" date="2018-08" db="EMBL/GenBank/DDBJ databases">
        <authorList>
            <person name="Laetsch R D."/>
            <person name="Stevens L."/>
            <person name="Kumar S."/>
            <person name="Blaxter L. M."/>
        </authorList>
    </citation>
    <scope>NUCLEOTIDE SEQUENCE [LARGE SCALE GENOMIC DNA]</scope>
</reference>
<evidence type="ECO:0000256" key="2">
    <source>
        <dbReference type="ARBA" id="ARBA00022692"/>
    </source>
</evidence>
<dbReference type="AlphaFoldDB" id="A0A182E1T9"/>